<dbReference type="SUPFAM" id="SSF88659">
    <property type="entry name" value="Sigma3 and sigma4 domains of RNA polymerase sigma factors"/>
    <property type="match status" value="2"/>
</dbReference>
<keyword evidence="4" id="KW-0804">Transcription</keyword>
<dbReference type="EMBL" id="PCWQ01000023">
    <property type="protein sequence ID" value="PIR06064.1"/>
    <property type="molecule type" value="Genomic_DNA"/>
</dbReference>
<keyword evidence="3" id="KW-0238">DNA-binding</keyword>
<evidence type="ECO:0000313" key="10">
    <source>
        <dbReference type="Proteomes" id="UP000230564"/>
    </source>
</evidence>
<dbReference type="InterPro" id="IPR036388">
    <property type="entry name" value="WH-like_DNA-bd_sf"/>
</dbReference>
<sequence>MIDRIATTDINVEIPVIYQHLFSKAKYWGFISPSIIARYLTKGLSQRKKLAETRWLIDVLATFQVQFINDEAYRQIVDNHERKALELEERFDLPIEKIFSYLYNVMELTIEEISQFLSLSPQLIINFLEDLDFKRRSNDVTRYFVPEVEEAIEEGGQISEKLTSMRVSRQPLPSEDLETVGPLLRKMDKAERQRIKHSIDFYMSRKNSSLSQAYYLEVSQYRLLNADEEKILAKLFAKGDITAQDHFVLANLRLIFRIANIYFRRYEGKLNGMGLSDIIQEGFFGLMRATTMFDPELDYKFSTYATWWIEQAIERAIYEQGFLVRKPVHAHEKLQEIRRVQYNYNQKYGSAPSVQELAALTGFTLNIIRDILWASGGDVSINKKPDNNGNGDDQELAEYLLIDTEIDPLLLNAGFRKREEFRNHEKKICSVIRQMPLRDQIVVSGRFGILGLPEMTLETIGSKNQLTRERIRQIEGSILEQLGGDAESTKEYLKNLFKKMRVLDEALEGYSCAAQL</sequence>
<dbReference type="GO" id="GO:0003677">
    <property type="term" value="F:DNA binding"/>
    <property type="evidence" value="ECO:0007669"/>
    <property type="project" value="UniProtKB-KW"/>
</dbReference>
<dbReference type="PRINTS" id="PR00046">
    <property type="entry name" value="SIGMA70FCT"/>
</dbReference>
<evidence type="ECO:0000256" key="3">
    <source>
        <dbReference type="ARBA" id="ARBA00023125"/>
    </source>
</evidence>
<dbReference type="GO" id="GO:0016987">
    <property type="term" value="F:sigma factor activity"/>
    <property type="evidence" value="ECO:0007669"/>
    <property type="project" value="UniProtKB-KW"/>
</dbReference>
<dbReference type="Gene3D" id="1.10.10.10">
    <property type="entry name" value="Winged helix-like DNA-binding domain superfamily/Winged helix DNA-binding domain"/>
    <property type="match status" value="2"/>
</dbReference>
<accession>A0A2H0NB17</accession>
<dbReference type="Gene3D" id="1.10.601.10">
    <property type="entry name" value="RNA Polymerase Primary Sigma Factor"/>
    <property type="match status" value="1"/>
</dbReference>
<evidence type="ECO:0000259" key="6">
    <source>
        <dbReference type="Pfam" id="PF04539"/>
    </source>
</evidence>
<feature type="domain" description="RNA polymerase sigma-70 region 1.2" evidence="5">
    <location>
        <begin position="214"/>
        <end position="240"/>
    </location>
</feature>
<feature type="domain" description="RNA polymerase sigma-70 region 4" evidence="8">
    <location>
        <begin position="432"/>
        <end position="482"/>
    </location>
</feature>
<evidence type="ECO:0000256" key="1">
    <source>
        <dbReference type="ARBA" id="ARBA00023015"/>
    </source>
</evidence>
<gene>
    <name evidence="9" type="ORF">COV55_05035</name>
</gene>
<evidence type="ECO:0000259" key="5">
    <source>
        <dbReference type="Pfam" id="PF00140"/>
    </source>
</evidence>
<dbReference type="NCBIfam" id="TIGR02937">
    <property type="entry name" value="sigma70-ECF"/>
    <property type="match status" value="1"/>
</dbReference>
<evidence type="ECO:0000256" key="4">
    <source>
        <dbReference type="ARBA" id="ARBA00023163"/>
    </source>
</evidence>
<evidence type="ECO:0000313" key="9">
    <source>
        <dbReference type="EMBL" id="PIR06064.1"/>
    </source>
</evidence>
<proteinExistence type="predicted"/>
<reference evidence="9 10" key="1">
    <citation type="submission" date="2017-09" db="EMBL/GenBank/DDBJ databases">
        <title>Depth-based differentiation of microbial function through sediment-hosted aquifers and enrichment of novel symbionts in the deep terrestrial subsurface.</title>
        <authorList>
            <person name="Probst A.J."/>
            <person name="Ladd B."/>
            <person name="Jarett J.K."/>
            <person name="Geller-Mcgrath D.E."/>
            <person name="Sieber C.M."/>
            <person name="Emerson J.B."/>
            <person name="Anantharaman K."/>
            <person name="Thomas B.C."/>
            <person name="Malmstrom R."/>
            <person name="Stieglmeier M."/>
            <person name="Klingl A."/>
            <person name="Woyke T."/>
            <person name="Ryan C.M."/>
            <person name="Banfield J.F."/>
        </authorList>
    </citation>
    <scope>NUCLEOTIDE SEQUENCE [LARGE SCALE GENOMIC DNA]</scope>
    <source>
        <strain evidence="9">CG11_big_fil_rev_8_21_14_0_20_36_20</strain>
    </source>
</reference>
<dbReference type="PANTHER" id="PTHR30603:SF47">
    <property type="entry name" value="RNA POLYMERASE SIGMA FACTOR SIGD, CHLOROPLASTIC"/>
    <property type="match status" value="1"/>
</dbReference>
<dbReference type="Pfam" id="PF00140">
    <property type="entry name" value="Sigma70_r1_2"/>
    <property type="match status" value="1"/>
</dbReference>
<evidence type="ECO:0008006" key="11">
    <source>
        <dbReference type="Google" id="ProtNLM"/>
    </source>
</evidence>
<feature type="domain" description="RNA polymerase sigma-70 region 2" evidence="7">
    <location>
        <begin position="248"/>
        <end position="317"/>
    </location>
</feature>
<keyword evidence="1" id="KW-0805">Transcription regulation</keyword>
<dbReference type="InterPro" id="IPR007624">
    <property type="entry name" value="RNA_pol_sigma70_r3"/>
</dbReference>
<dbReference type="InterPro" id="IPR013324">
    <property type="entry name" value="RNA_pol_sigma_r3/r4-like"/>
</dbReference>
<feature type="domain" description="RNA polymerase sigma-70 region 3" evidence="6">
    <location>
        <begin position="332"/>
        <end position="398"/>
    </location>
</feature>
<dbReference type="SUPFAM" id="SSF88946">
    <property type="entry name" value="Sigma2 domain of RNA polymerase sigma factors"/>
    <property type="match status" value="1"/>
</dbReference>
<organism evidence="9 10">
    <name type="scientific">Candidatus Komeilibacteria bacterium CG11_big_fil_rev_8_21_14_0_20_36_20</name>
    <dbReference type="NCBI Taxonomy" id="1974477"/>
    <lineage>
        <taxon>Bacteria</taxon>
        <taxon>Candidatus Komeiliibacteriota</taxon>
    </lineage>
</organism>
<dbReference type="Pfam" id="PF04545">
    <property type="entry name" value="Sigma70_r4"/>
    <property type="match status" value="1"/>
</dbReference>
<dbReference type="InterPro" id="IPR014284">
    <property type="entry name" value="RNA_pol_sigma-70_dom"/>
</dbReference>
<evidence type="ECO:0000259" key="7">
    <source>
        <dbReference type="Pfam" id="PF04542"/>
    </source>
</evidence>
<dbReference type="AlphaFoldDB" id="A0A2H0NB17"/>
<dbReference type="Pfam" id="PF04542">
    <property type="entry name" value="Sigma70_r2"/>
    <property type="match status" value="1"/>
</dbReference>
<dbReference type="InterPro" id="IPR007630">
    <property type="entry name" value="RNA_pol_sigma70_r4"/>
</dbReference>
<protein>
    <recommendedName>
        <fullName evidence="11">RNA polymerase sigma-70 domain-containing protein</fullName>
    </recommendedName>
</protein>
<evidence type="ECO:0000259" key="8">
    <source>
        <dbReference type="Pfam" id="PF04545"/>
    </source>
</evidence>
<dbReference type="GO" id="GO:0006352">
    <property type="term" value="P:DNA-templated transcription initiation"/>
    <property type="evidence" value="ECO:0007669"/>
    <property type="project" value="InterPro"/>
</dbReference>
<dbReference type="InterPro" id="IPR050239">
    <property type="entry name" value="Sigma-70_RNA_pol_init_factors"/>
</dbReference>
<name>A0A2H0NB17_9BACT</name>
<dbReference type="InterPro" id="IPR013325">
    <property type="entry name" value="RNA_pol_sigma_r2"/>
</dbReference>
<comment type="caution">
    <text evidence="9">The sequence shown here is derived from an EMBL/GenBank/DDBJ whole genome shotgun (WGS) entry which is preliminary data.</text>
</comment>
<dbReference type="InterPro" id="IPR007627">
    <property type="entry name" value="RNA_pol_sigma70_r2"/>
</dbReference>
<dbReference type="PANTHER" id="PTHR30603">
    <property type="entry name" value="RNA POLYMERASE SIGMA FACTOR RPO"/>
    <property type="match status" value="1"/>
</dbReference>
<dbReference type="Pfam" id="PF04539">
    <property type="entry name" value="Sigma70_r3"/>
    <property type="match status" value="1"/>
</dbReference>
<evidence type="ECO:0000256" key="2">
    <source>
        <dbReference type="ARBA" id="ARBA00023082"/>
    </source>
</evidence>
<dbReference type="InterPro" id="IPR000943">
    <property type="entry name" value="RNA_pol_sigma70"/>
</dbReference>
<keyword evidence="2" id="KW-0731">Sigma factor</keyword>
<dbReference type="Proteomes" id="UP000230564">
    <property type="component" value="Unassembled WGS sequence"/>
</dbReference>
<dbReference type="InterPro" id="IPR009042">
    <property type="entry name" value="RNA_pol_sigma70_r1_2"/>
</dbReference>